<proteinExistence type="inferred from homology"/>
<evidence type="ECO:0000313" key="8">
    <source>
        <dbReference type="Proteomes" id="UP000280008"/>
    </source>
</evidence>
<dbReference type="RefSeq" id="WP_121371435.1">
    <property type="nucleotide sequence ID" value="NZ_RBKS01000001.1"/>
</dbReference>
<comment type="similarity">
    <text evidence="2">Belongs to the PheA/TfdB FAD monooxygenase family.</text>
</comment>
<keyword evidence="4" id="KW-0274">FAD</keyword>
<evidence type="ECO:0000256" key="5">
    <source>
        <dbReference type="SAM" id="MobiDB-lite"/>
    </source>
</evidence>
<dbReference type="EMBL" id="RBKS01000001">
    <property type="protein sequence ID" value="RKR76465.1"/>
    <property type="molecule type" value="Genomic_DNA"/>
</dbReference>
<organism evidence="7 8">
    <name type="scientific">Frondihabitans australicus</name>
    <dbReference type="NCBI Taxonomy" id="386892"/>
    <lineage>
        <taxon>Bacteria</taxon>
        <taxon>Bacillati</taxon>
        <taxon>Actinomycetota</taxon>
        <taxon>Actinomycetes</taxon>
        <taxon>Micrococcales</taxon>
        <taxon>Microbacteriaceae</taxon>
        <taxon>Frondihabitans</taxon>
    </lineage>
</organism>
<dbReference type="GO" id="GO:0016709">
    <property type="term" value="F:oxidoreductase activity, acting on paired donors, with incorporation or reduction of molecular oxygen, NAD(P)H as one donor, and incorporation of one atom of oxygen"/>
    <property type="evidence" value="ECO:0007669"/>
    <property type="project" value="UniProtKB-ARBA"/>
</dbReference>
<gene>
    <name evidence="7" type="ORF">C8E83_3641</name>
</gene>
<dbReference type="Pfam" id="PF01494">
    <property type="entry name" value="FAD_binding_3"/>
    <property type="match status" value="1"/>
</dbReference>
<dbReference type="Gene3D" id="3.50.50.60">
    <property type="entry name" value="FAD/NAD(P)-binding domain"/>
    <property type="match status" value="1"/>
</dbReference>
<comment type="caution">
    <text evidence="7">The sequence shown here is derived from an EMBL/GenBank/DDBJ whole genome shotgun (WGS) entry which is preliminary data.</text>
</comment>
<dbReference type="InterPro" id="IPR002938">
    <property type="entry name" value="FAD-bd"/>
</dbReference>
<reference evidence="7 8" key="1">
    <citation type="submission" date="2018-10" db="EMBL/GenBank/DDBJ databases">
        <title>Sequencing the genomes of 1000 actinobacteria strains.</title>
        <authorList>
            <person name="Klenk H.-P."/>
        </authorList>
    </citation>
    <scope>NUCLEOTIDE SEQUENCE [LARGE SCALE GENOMIC DNA]</scope>
    <source>
        <strain evidence="7 8">DSM 17894</strain>
    </source>
</reference>
<evidence type="ECO:0000256" key="4">
    <source>
        <dbReference type="ARBA" id="ARBA00022827"/>
    </source>
</evidence>
<name>A0A495IMV9_9MICO</name>
<dbReference type="SUPFAM" id="SSF52833">
    <property type="entry name" value="Thioredoxin-like"/>
    <property type="match status" value="1"/>
</dbReference>
<evidence type="ECO:0000313" key="7">
    <source>
        <dbReference type="EMBL" id="RKR76465.1"/>
    </source>
</evidence>
<dbReference type="InterPro" id="IPR050641">
    <property type="entry name" value="RIFMO-like"/>
</dbReference>
<evidence type="ECO:0000259" key="6">
    <source>
        <dbReference type="Pfam" id="PF01494"/>
    </source>
</evidence>
<dbReference type="NCBIfam" id="NF004832">
    <property type="entry name" value="PRK06184.1"/>
    <property type="match status" value="1"/>
</dbReference>
<evidence type="ECO:0000256" key="1">
    <source>
        <dbReference type="ARBA" id="ARBA00001974"/>
    </source>
</evidence>
<dbReference type="Pfam" id="PF21274">
    <property type="entry name" value="Rng_hyd_C"/>
    <property type="match status" value="1"/>
</dbReference>
<accession>A0A495IMV9</accession>
<feature type="region of interest" description="Disordered" evidence="5">
    <location>
        <begin position="383"/>
        <end position="407"/>
    </location>
</feature>
<dbReference type="OrthoDB" id="4246007at2"/>
<keyword evidence="3" id="KW-0285">Flavoprotein</keyword>
<sequence>MSDTTVLIVGAGPTGLTLACELARLGVAFRIVEAAPGPQPGSRGKGIQPRSLEVFDDLGIADQVIAHGRMGMPITAHLPDGTERRTEADAFTGRPDIPYGASLITPEWRVEEALRGLLRRSGGQVGFGTALESFTQSGTGVTAVVRGEAGPETIRADWLVGADGGHSVVRKGSGAAFDGETLDEVRMIVADVDVDGLDRDSWHTWRSDEGIVVLCPLPSTDVFQFQASIAPGQDPALTLENMQAILERRSGSTGIRLREPEWRTLWRANIRLVDHYREGRVLLAGDAAHIHSPAGGQGMNTGIQDSHNLGWKLAAVANGADEALLDTYEDERRPVAEGVLALSNARLRETLEKKAIPIRGNADTMQLTVGYRGSSLVADDRGAAADDVGSAPGDAASAPGDAASAPDGVLRAGDRAPDATGLETLAGTRRLFELTAGGRFTLLAFGPVDDAGLPGIERLRILRIVDRPERDGDVTDTSGALAAAYSAGPRTLVLVRPDGYVGCVSDAGDVGAVRRVLAACGVAV</sequence>
<protein>
    <submittedName>
        <fullName evidence="7">2-polyprenyl-6-methoxyphenol hydroxylase-like FAD-dependent oxidoreductase</fullName>
    </submittedName>
</protein>
<evidence type="ECO:0000256" key="3">
    <source>
        <dbReference type="ARBA" id="ARBA00022630"/>
    </source>
</evidence>
<dbReference type="InterPro" id="IPR036249">
    <property type="entry name" value="Thioredoxin-like_sf"/>
</dbReference>
<dbReference type="InterPro" id="IPR036188">
    <property type="entry name" value="FAD/NAD-bd_sf"/>
</dbReference>
<dbReference type="Proteomes" id="UP000280008">
    <property type="component" value="Unassembled WGS sequence"/>
</dbReference>
<feature type="compositionally biased region" description="Low complexity" evidence="5">
    <location>
        <begin position="385"/>
        <end position="407"/>
    </location>
</feature>
<dbReference type="Gene3D" id="3.40.30.120">
    <property type="match status" value="1"/>
</dbReference>
<dbReference type="PANTHER" id="PTHR43004">
    <property type="entry name" value="TRK SYSTEM POTASSIUM UPTAKE PROTEIN"/>
    <property type="match status" value="1"/>
</dbReference>
<dbReference type="PANTHER" id="PTHR43004:SF19">
    <property type="entry name" value="BINDING MONOOXYGENASE, PUTATIVE (JCVI)-RELATED"/>
    <property type="match status" value="1"/>
</dbReference>
<feature type="domain" description="FAD-binding" evidence="6">
    <location>
        <begin position="3"/>
        <end position="341"/>
    </location>
</feature>
<dbReference type="PRINTS" id="PR00420">
    <property type="entry name" value="RNGMNOXGNASE"/>
</dbReference>
<evidence type="ECO:0000256" key="2">
    <source>
        <dbReference type="ARBA" id="ARBA00007801"/>
    </source>
</evidence>
<keyword evidence="8" id="KW-1185">Reference proteome</keyword>
<dbReference type="Gene3D" id="3.30.70.2450">
    <property type="match status" value="1"/>
</dbReference>
<dbReference type="SUPFAM" id="SSF51905">
    <property type="entry name" value="FAD/NAD(P)-binding domain"/>
    <property type="match status" value="1"/>
</dbReference>
<dbReference type="AlphaFoldDB" id="A0A495IMV9"/>
<dbReference type="GO" id="GO:0071949">
    <property type="term" value="F:FAD binding"/>
    <property type="evidence" value="ECO:0007669"/>
    <property type="project" value="InterPro"/>
</dbReference>
<comment type="cofactor">
    <cofactor evidence="1">
        <name>FAD</name>
        <dbReference type="ChEBI" id="CHEBI:57692"/>
    </cofactor>
</comment>